<dbReference type="PRINTS" id="PR00106">
    <property type="entry name" value="DNAPOLB"/>
</dbReference>
<dbReference type="FunFam" id="1.10.132.60:FF:000011">
    <property type="entry name" value="DNA polymerase catalytic subunit"/>
    <property type="match status" value="1"/>
</dbReference>
<feature type="domain" description="DNA-directed DNA polymerase family B multifunctional" evidence="19">
    <location>
        <begin position="588"/>
        <end position="1116"/>
    </location>
</feature>
<evidence type="ECO:0000256" key="2">
    <source>
        <dbReference type="ARBA" id="ARBA00004147"/>
    </source>
</evidence>
<organism evidence="21 23">
    <name type="scientific">Human herpesvirus 3</name>
    <name type="common">HHV-3</name>
    <name type="synonym">Varicella-zoster virus</name>
    <dbReference type="NCBI Taxonomy" id="10335"/>
    <lineage>
        <taxon>Viruses</taxon>
        <taxon>Duplodnaviria</taxon>
        <taxon>Heunggongvirae</taxon>
        <taxon>Peploviricota</taxon>
        <taxon>Herviviricetes</taxon>
        <taxon>Herpesvirales</taxon>
        <taxon>Orthoherpesviridae</taxon>
        <taxon>Alphaherpesvirinae</taxon>
        <taxon>Varicellovirus</taxon>
        <taxon>Varicellovirus humanalpha3</taxon>
    </lineage>
</organism>
<comment type="similarity">
    <text evidence="3 18">Belongs to the DNA polymerase type-B family.</text>
</comment>
<keyword evidence="10" id="KW-0378">Hydrolase</keyword>
<evidence type="ECO:0000256" key="18">
    <source>
        <dbReference type="RuleBase" id="RU000442"/>
    </source>
</evidence>
<dbReference type="GO" id="GO:0003677">
    <property type="term" value="F:DNA binding"/>
    <property type="evidence" value="ECO:0007669"/>
    <property type="project" value="UniProtKB-KW"/>
</dbReference>
<evidence type="ECO:0000313" key="23">
    <source>
        <dbReference type="Proteomes" id="UP000138315"/>
    </source>
</evidence>
<dbReference type="EC" id="2.7.7.7" evidence="18"/>
<dbReference type="Pfam" id="PF00136">
    <property type="entry name" value="DNA_pol_B"/>
    <property type="match status" value="1"/>
</dbReference>
<evidence type="ECO:0000256" key="6">
    <source>
        <dbReference type="ARBA" id="ARBA00022695"/>
    </source>
</evidence>
<keyword evidence="4" id="KW-1048">Host nucleus</keyword>
<evidence type="ECO:0000256" key="9">
    <source>
        <dbReference type="ARBA" id="ARBA00022759"/>
    </source>
</evidence>
<keyword evidence="8" id="KW-0540">Nuclease</keyword>
<proteinExistence type="inferred from homology"/>
<evidence type="ECO:0000256" key="14">
    <source>
        <dbReference type="ARBA" id="ARBA00023268"/>
    </source>
</evidence>
<dbReference type="InterPro" id="IPR023211">
    <property type="entry name" value="DNA_pol_palm_dom_sf"/>
</dbReference>
<sequence length="1194" mass="134145">MAIRTGFCNPFLTQVSGIKYNPRTGRGSNREFLHSYKTTMSSFQFLAPKCLDEDVPMEERKGVHVGTLSRPPKVYCNGKEVPILDFRCSSPWPRRVNIWGEIDFRGDKFDPRFNTFHVYDIVETTEAASNGDVSRFATATRPLGTVITLLGMSRCGKRVAVHVYGICQYFYINKAEVDTACGIRSCSELSVLLAECLRSSMITQNDATLNGDKNAFHGTSFKSASPESFRVEVIERTDVYYYDTQPCAFYRVYSPSSKFTNYLCDNFHPELKKYEGRVDATTRFLMDNPGFVSFGWYQLKPGVDGERVRVRPASRQLTLSDVEIDCMSDNLQAIPNDDSWPDYKLLCFDIECKSGGSNELAFPDATHLEDLVIQISCLLYSIPRQSLEHILLFSLGSCDLPQRYVQEMKDAGLPEPTVLEFDSEFELLIAFMTLVKQYAPEFATGYNIVNFDWAFIMEKLNSIYSLKLDGYGSINRGGLFKIWDVGKSGFQRRSKVKINGLISLDMYAIATEKLKLSSYKLDSVAREALNESKRDLPYKDIPGYYASGPNTRGIIGEYCIQDSALVGKLFFKYLPHLELSAVARLARITLTKAIYDGQQVRIYTCLLGLASSRGFILPDGGYPATFEYKDVIPDVGDVEEEMDEDESVSPTGTSSGRNVGYKGARVFDPDTGFYIDPVVVLDFASLYPSIIQAHNLCFTTLTLNFETVKRLNPSDYATFTVGGKRLFFVRSNVRESLLGVLLKDWLAMRKAIRARIPGSSSDEAVLLDKQQAAIKVVCNSVYGFTGVAQGFLPCLYVAATVTTIGRQMLLSTRDYIHNNWAAFERFITAFPDIESSVLSQKAYEVKVIYGDTDSVFIRFKGVGVEGIAKIGEKMAHIISTALFCPPIKLECEKTFIKLLLITKKKYIGVIYGGKVLMKGVDLVRKNNCQFINDYARKLVELLLYDDTVSRAAAEASCVSIAEWNRRAMPSGMAGFGRIIADAHRQITSPKLDINKFVMTAELSRPPSAYINRRLAHLTVYYKLVMRQGQIPNVRERIPYVIVAPTDEVEADAKSVALLRGDPLQNTAGKRCGEAKRKLIISDLAEDPIHVTSHGLSLNIDYYFSHLIGTASVTFKALFGNDTKLTERLLKRFIPETRVVNVKMLNRLQAAGFVCIHAPRWDNKMNTEAEITEEEQSHQIMRRVFCIPKAILHQS</sequence>
<dbReference type="InterPro" id="IPR012337">
    <property type="entry name" value="RNaseH-like_sf"/>
</dbReference>
<evidence type="ECO:0000256" key="10">
    <source>
        <dbReference type="ARBA" id="ARBA00022801"/>
    </source>
</evidence>
<dbReference type="Gene3D" id="3.90.1600.10">
    <property type="entry name" value="Palm domain of DNA polymerase"/>
    <property type="match status" value="1"/>
</dbReference>
<dbReference type="SMART" id="SM00486">
    <property type="entry name" value="POLBc"/>
    <property type="match status" value="1"/>
</dbReference>
<comment type="function">
    <text evidence="15">Replicates viral genomic DNA. The replication complex is composed of six viral proteins: the DNA polymerase, processivity factor, primase, primase-associated factor, helicase, and ssDNA-binding protein. Additionally, the polymerase contains an intrinsic ribonuclease H (RNase H) activity that specifically degrades RNA/DNA heteroduplexes or duplex DNA substrates in the 5' to 3' direction. Therefore, it can catalyze the excision of the RNA primers that initiate the synthesis of Okazaki fragments at a replication fork during viral DNA replication.</text>
</comment>
<comment type="subunit">
    <text evidence="17">Forms a complex with the ssDNA-binding protein, the DNA polymerase processivity factor, and the alkaline exonuclease. Interacts with the helicase-primase complex composed of the primase, the helicase and the primase-associated factor; this interaction may coordinate leading and lagging strand DNA synthesis at the replication fork.</text>
</comment>
<dbReference type="Proteomes" id="UP000138315">
    <property type="component" value="Genome"/>
</dbReference>
<dbReference type="Gene3D" id="3.30.420.10">
    <property type="entry name" value="Ribonuclease H-like superfamily/Ribonuclease H"/>
    <property type="match status" value="1"/>
</dbReference>
<evidence type="ECO:0000256" key="4">
    <source>
        <dbReference type="ARBA" id="ARBA00022562"/>
    </source>
</evidence>
<name>A0A076NAC6_HHV3</name>
<dbReference type="Pfam" id="PF03104">
    <property type="entry name" value="DNA_pol_B_exo1"/>
    <property type="match status" value="1"/>
</dbReference>
<evidence type="ECO:0000256" key="13">
    <source>
        <dbReference type="ARBA" id="ARBA00023125"/>
    </source>
</evidence>
<evidence type="ECO:0000256" key="15">
    <source>
        <dbReference type="ARBA" id="ARBA00025601"/>
    </source>
</evidence>
<dbReference type="InterPro" id="IPR006134">
    <property type="entry name" value="DNA-dir_DNA_pol_B_multi_dom"/>
</dbReference>
<protein>
    <recommendedName>
        <fullName evidence="18">DNA polymerase</fullName>
        <ecNumber evidence="18">2.7.7.7</ecNumber>
    </recommendedName>
</protein>
<dbReference type="EMBL" id="KU926322">
    <property type="protein sequence ID" value="ANS13712.1"/>
    <property type="molecule type" value="Genomic_DNA"/>
</dbReference>
<dbReference type="GO" id="GO:0006297">
    <property type="term" value="P:nucleotide-excision repair, DNA gap filling"/>
    <property type="evidence" value="ECO:0007669"/>
    <property type="project" value="TreeGrafter"/>
</dbReference>
<reference evidence="21" key="1">
    <citation type="submission" date="2014-05" db="EMBL/GenBank/DDBJ databases">
        <title>Molecular Analysis of Varicella-Zoster Viruses Isolated from Korean Patients.</title>
        <authorList>
            <person name="Kim J.I."/>
            <person name="Ji G.Y."/>
            <person name="Park H.S."/>
            <person name="Lee C.H."/>
        </authorList>
    </citation>
    <scope>NUCLEOTIDE SEQUENCE</scope>
    <source>
        <strain evidence="21">YC03</strain>
    </source>
</reference>
<comment type="catalytic activity">
    <reaction evidence="1">
        <text>Endonucleolytic cleavage to 5'-phosphomonoester.</text>
        <dbReference type="EC" id="3.1.26.4"/>
    </reaction>
</comment>
<evidence type="ECO:0000313" key="21">
    <source>
        <dbReference type="EMBL" id="AIJ28621.1"/>
    </source>
</evidence>
<evidence type="ECO:0000259" key="19">
    <source>
        <dbReference type="Pfam" id="PF00136"/>
    </source>
</evidence>
<dbReference type="InterPro" id="IPR036397">
    <property type="entry name" value="RNaseH_sf"/>
</dbReference>
<comment type="catalytic activity">
    <reaction evidence="16 18">
        <text>DNA(n) + a 2'-deoxyribonucleoside 5'-triphosphate = DNA(n+1) + diphosphate</text>
        <dbReference type="Rhea" id="RHEA:22508"/>
        <dbReference type="Rhea" id="RHEA-COMP:17339"/>
        <dbReference type="Rhea" id="RHEA-COMP:17340"/>
        <dbReference type="ChEBI" id="CHEBI:33019"/>
        <dbReference type="ChEBI" id="CHEBI:61560"/>
        <dbReference type="ChEBI" id="CHEBI:173112"/>
        <dbReference type="EC" id="2.7.7.7"/>
    </reaction>
</comment>
<gene>
    <name evidence="22" type="primary">ORF28</name>
</gene>
<evidence type="ECO:0000256" key="7">
    <source>
        <dbReference type="ARBA" id="ARBA00022705"/>
    </source>
</evidence>
<evidence type="ECO:0000256" key="1">
    <source>
        <dbReference type="ARBA" id="ARBA00000077"/>
    </source>
</evidence>
<dbReference type="InterPro" id="IPR006172">
    <property type="entry name" value="DNA-dir_DNA_pol_B"/>
</dbReference>
<evidence type="ECO:0000256" key="5">
    <source>
        <dbReference type="ARBA" id="ARBA00022679"/>
    </source>
</evidence>
<keyword evidence="14" id="KW-0511">Multifunctional enzyme</keyword>
<keyword evidence="12" id="KW-1194">Viral DNA replication</keyword>
<keyword evidence="7 18" id="KW-0235">DNA replication</keyword>
<keyword evidence="13 18" id="KW-0238">DNA-binding</keyword>
<dbReference type="GO" id="GO:0042025">
    <property type="term" value="C:host cell nucleus"/>
    <property type="evidence" value="ECO:0007669"/>
    <property type="project" value="UniProtKB-SubCell"/>
</dbReference>
<evidence type="ECO:0000256" key="17">
    <source>
        <dbReference type="ARBA" id="ARBA00066259"/>
    </source>
</evidence>
<keyword evidence="11 18" id="KW-0239">DNA-directed DNA polymerase</keyword>
<dbReference type="EMBL" id="KU926321">
    <property type="protein sequence ID" value="ANS13638.1"/>
    <property type="molecule type" value="Genomic_DNA"/>
</dbReference>
<evidence type="ECO:0000256" key="12">
    <source>
        <dbReference type="ARBA" id="ARBA00023109"/>
    </source>
</evidence>
<dbReference type="PROSITE" id="PS00116">
    <property type="entry name" value="DNA_POLYMERASE_B"/>
    <property type="match status" value="1"/>
</dbReference>
<dbReference type="GO" id="GO:0006287">
    <property type="term" value="P:base-excision repair, gap-filling"/>
    <property type="evidence" value="ECO:0007669"/>
    <property type="project" value="TreeGrafter"/>
</dbReference>
<evidence type="ECO:0000256" key="3">
    <source>
        <dbReference type="ARBA" id="ARBA00005755"/>
    </source>
</evidence>
<dbReference type="PANTHER" id="PTHR10322:SF23">
    <property type="entry name" value="DNA POLYMERASE DELTA CATALYTIC SUBUNIT"/>
    <property type="match status" value="1"/>
</dbReference>
<comment type="subcellular location">
    <subcellularLocation>
        <location evidence="2">Host nucleus</location>
    </subcellularLocation>
</comment>
<dbReference type="InterPro" id="IPR043502">
    <property type="entry name" value="DNA/RNA_pol_sf"/>
</dbReference>
<dbReference type="GO" id="GO:0000166">
    <property type="term" value="F:nucleotide binding"/>
    <property type="evidence" value="ECO:0007669"/>
    <property type="project" value="InterPro"/>
</dbReference>
<feature type="domain" description="DNA-directed DNA polymerase family B exonuclease" evidence="20">
    <location>
        <begin position="272"/>
        <end position="524"/>
    </location>
</feature>
<keyword evidence="5 18" id="KW-0808">Transferase</keyword>
<dbReference type="Gene3D" id="3.30.342.10">
    <property type="entry name" value="DNA Polymerase, chain B, domain 1"/>
    <property type="match status" value="1"/>
</dbReference>
<dbReference type="Gene3D" id="1.10.132.60">
    <property type="entry name" value="DNA polymerase family B, C-terminal domain"/>
    <property type="match status" value="1"/>
</dbReference>
<reference evidence="22" key="3">
    <citation type="journal article" date="2016" name="Virology">
        <title>Analysis of single nucleotide polymorphism among Varicella-Zoster Virus and identification of vaccine-specific sites.</title>
        <authorList>
            <person name="Jeon J.S."/>
            <person name="Won Y.H."/>
            <person name="Kim I.K."/>
            <person name="Ahn J.H."/>
            <person name="Shin O.S."/>
            <person name="Kim J.H."/>
            <person name="Lee C.H."/>
        </authorList>
    </citation>
    <scope>NUCLEOTIDE SEQUENCE</scope>
    <source>
        <strain evidence="22">YC03</strain>
    </source>
</reference>
<evidence type="ECO:0000256" key="8">
    <source>
        <dbReference type="ARBA" id="ARBA00022722"/>
    </source>
</evidence>
<dbReference type="GO" id="GO:0039693">
    <property type="term" value="P:viral DNA genome replication"/>
    <property type="evidence" value="ECO:0007669"/>
    <property type="project" value="UniProtKB-KW"/>
</dbReference>
<evidence type="ECO:0000259" key="20">
    <source>
        <dbReference type="Pfam" id="PF03104"/>
    </source>
</evidence>
<dbReference type="InterPro" id="IPR042087">
    <property type="entry name" value="DNA_pol_B_thumb"/>
</dbReference>
<dbReference type="SUPFAM" id="SSF53098">
    <property type="entry name" value="Ribonuclease H-like"/>
    <property type="match status" value="1"/>
</dbReference>
<dbReference type="GO" id="GO:0045004">
    <property type="term" value="P:DNA replication proofreading"/>
    <property type="evidence" value="ECO:0007669"/>
    <property type="project" value="TreeGrafter"/>
</dbReference>
<dbReference type="GO" id="GO:0008296">
    <property type="term" value="F:3'-5'-DNA exonuclease activity"/>
    <property type="evidence" value="ECO:0007669"/>
    <property type="project" value="TreeGrafter"/>
</dbReference>
<dbReference type="GO" id="GO:0003887">
    <property type="term" value="F:DNA-directed DNA polymerase activity"/>
    <property type="evidence" value="ECO:0007669"/>
    <property type="project" value="UniProtKB-KW"/>
</dbReference>
<evidence type="ECO:0000256" key="16">
    <source>
        <dbReference type="ARBA" id="ARBA00049244"/>
    </source>
</evidence>
<accession>A0A076NAC6</accession>
<dbReference type="InterPro" id="IPR017964">
    <property type="entry name" value="DNA-dir_DNA_pol_B_CS"/>
</dbReference>
<evidence type="ECO:0000256" key="11">
    <source>
        <dbReference type="ARBA" id="ARBA00022932"/>
    </source>
</evidence>
<evidence type="ECO:0000313" key="22">
    <source>
        <dbReference type="EMBL" id="ANS13638.1"/>
    </source>
</evidence>
<organismHost>
    <name type="scientific">Homo sapiens</name>
    <name type="common">Human</name>
    <dbReference type="NCBI Taxonomy" id="9606"/>
</organismHost>
<dbReference type="PANTHER" id="PTHR10322">
    <property type="entry name" value="DNA POLYMERASE CATALYTIC SUBUNIT"/>
    <property type="match status" value="1"/>
</dbReference>
<reference evidence="21 23" key="2">
    <citation type="journal article" date="2015" name="Oncotarget">
        <title>Insights into the role of immunosenescence during varicella zoster virus infection (shingles) in the aging cell model.</title>
        <authorList>
            <person name="Kim J.A."/>
            <person name="Park S.K."/>
            <person name="Kumar M."/>
            <person name="Lee C.H."/>
            <person name="Shin O.S."/>
        </authorList>
    </citation>
    <scope>NUCLEOTIDE SEQUENCE [LARGE SCALE GENOMIC DNA]</scope>
    <source>
        <strain evidence="21">YC03</strain>
    </source>
</reference>
<dbReference type="EMBL" id="KJ808816">
    <property type="protein sequence ID" value="AIJ28621.1"/>
    <property type="molecule type" value="Genomic_DNA"/>
</dbReference>
<keyword evidence="6 18" id="KW-0548">Nucleotidyltransferase</keyword>
<dbReference type="SUPFAM" id="SSF56672">
    <property type="entry name" value="DNA/RNA polymerases"/>
    <property type="match status" value="1"/>
</dbReference>
<keyword evidence="9" id="KW-0255">Endonuclease</keyword>
<dbReference type="Gene3D" id="1.10.287.690">
    <property type="entry name" value="Helix hairpin bin"/>
    <property type="match status" value="1"/>
</dbReference>
<dbReference type="GO" id="GO:0004523">
    <property type="term" value="F:RNA-DNA hybrid ribonuclease activity"/>
    <property type="evidence" value="ECO:0007669"/>
    <property type="project" value="UniProtKB-EC"/>
</dbReference>
<dbReference type="InterPro" id="IPR006133">
    <property type="entry name" value="DNA-dir_DNA_pol_B_exonuc"/>
</dbReference>
<dbReference type="InterPro" id="IPR050240">
    <property type="entry name" value="DNA_pol_type-B"/>
</dbReference>